<protein>
    <submittedName>
        <fullName evidence="1">ATPase</fullName>
    </submittedName>
</protein>
<organism evidence="1 2">
    <name type="scientific">Bacteroides salyersiae</name>
    <dbReference type="NCBI Taxonomy" id="291644"/>
    <lineage>
        <taxon>Bacteria</taxon>
        <taxon>Pseudomonadati</taxon>
        <taxon>Bacteroidota</taxon>
        <taxon>Bacteroidia</taxon>
        <taxon>Bacteroidales</taxon>
        <taxon>Bacteroidaceae</taxon>
        <taxon>Bacteroides</taxon>
    </lineage>
</organism>
<dbReference type="InterPro" id="IPR052519">
    <property type="entry name" value="Euk-type_GlcNAc_Kinase"/>
</dbReference>
<dbReference type="Proteomes" id="UP000422221">
    <property type="component" value="Unassembled WGS sequence"/>
</dbReference>
<dbReference type="SUPFAM" id="SSF53067">
    <property type="entry name" value="Actin-like ATPase domain"/>
    <property type="match status" value="2"/>
</dbReference>
<dbReference type="CDD" id="cd24079">
    <property type="entry name" value="ASKHA_NBD_PG1100-like"/>
    <property type="match status" value="1"/>
</dbReference>
<comment type="caution">
    <text evidence="1">The sequence shown here is derived from an EMBL/GenBank/DDBJ whole genome shotgun (WGS) entry which is preliminary data.</text>
</comment>
<evidence type="ECO:0000313" key="2">
    <source>
        <dbReference type="Proteomes" id="UP000422221"/>
    </source>
</evidence>
<sequence length="278" mass="30659">MILIADSGSTKTDWCVVGQGQLVRQIVTKGMNPFFQSEEEIENEIATALIPHLETNVLDAVYFYGAGCVPDKVPMMHNALSTHLNTKNGIEVNTDMLAVARGLCGHKPGIACIMGTGSNSCFYDGEKIASNVSPLGFILGDEGSGAVLGKLLVGDMLKNQMTPELKEKFLNKTGLTPPEIIDRVYRQPFPNRFLASLSPFLAENIQEPSVHALVLGSFKAFFQRNVMQYDYKNHPVHFIGSVAYHYQDILHEAARELEIQITTIVKSPMQGLMTFHQS</sequence>
<evidence type="ECO:0000313" key="1">
    <source>
        <dbReference type="EMBL" id="KAA3765835.1"/>
    </source>
</evidence>
<dbReference type="Gene3D" id="3.30.420.40">
    <property type="match status" value="2"/>
</dbReference>
<proteinExistence type="predicted"/>
<reference evidence="1 2" key="1">
    <citation type="journal article" date="2019" name="Nat. Med.">
        <title>A library of human gut bacterial isolates paired with longitudinal multiomics data enables mechanistic microbiome research.</title>
        <authorList>
            <person name="Poyet M."/>
            <person name="Groussin M."/>
            <person name="Gibbons S.M."/>
            <person name="Avila-Pacheco J."/>
            <person name="Jiang X."/>
            <person name="Kearney S.M."/>
            <person name="Perrotta A.R."/>
            <person name="Berdy B."/>
            <person name="Zhao S."/>
            <person name="Lieberman T.D."/>
            <person name="Swanson P.K."/>
            <person name="Smith M."/>
            <person name="Roesemann S."/>
            <person name="Alexander J.E."/>
            <person name="Rich S.A."/>
            <person name="Livny J."/>
            <person name="Vlamakis H."/>
            <person name="Clish C."/>
            <person name="Bullock K."/>
            <person name="Deik A."/>
            <person name="Scott J."/>
            <person name="Pierce K.A."/>
            <person name="Xavier R.J."/>
            <person name="Alm E.J."/>
        </authorList>
    </citation>
    <scope>NUCLEOTIDE SEQUENCE [LARGE SCALE GENOMIC DNA]</scope>
    <source>
        <strain evidence="1 2">BIOML-A10</strain>
    </source>
</reference>
<dbReference type="EMBL" id="VWMK01000008">
    <property type="protein sequence ID" value="KAA3765835.1"/>
    <property type="molecule type" value="Genomic_DNA"/>
</dbReference>
<gene>
    <name evidence="1" type="ORF">F3F73_09765</name>
</gene>
<name>A0A7J4XJI9_9BACE</name>
<dbReference type="Gene3D" id="1.10.720.160">
    <property type="match status" value="1"/>
</dbReference>
<dbReference type="PANTHER" id="PTHR43190">
    <property type="entry name" value="N-ACETYL-D-GLUCOSAMINE KINASE"/>
    <property type="match status" value="1"/>
</dbReference>
<dbReference type="AlphaFoldDB" id="A0A7J4XJI9"/>
<dbReference type="PANTHER" id="PTHR43190:SF3">
    <property type="entry name" value="N-ACETYL-D-GLUCOSAMINE KINASE"/>
    <property type="match status" value="1"/>
</dbReference>
<accession>A0A7J4XJI9</accession>
<dbReference type="RefSeq" id="WP_005926978.1">
    <property type="nucleotide sequence ID" value="NZ_CABKSE010000001.1"/>
</dbReference>
<dbReference type="InterPro" id="IPR043129">
    <property type="entry name" value="ATPase_NBD"/>
</dbReference>